<dbReference type="Proteomes" id="UP000710849">
    <property type="component" value="Unassembled WGS sequence"/>
</dbReference>
<protein>
    <submittedName>
        <fullName evidence="2">Uncharacterized protein</fullName>
    </submittedName>
</protein>
<dbReference type="EMBL" id="RCSW01000016">
    <property type="protein sequence ID" value="KAF7936625.1"/>
    <property type="molecule type" value="Genomic_DNA"/>
</dbReference>
<dbReference type="AlphaFoldDB" id="A0A9P5M242"/>
<proteinExistence type="predicted"/>
<dbReference type="GeneID" id="62151579"/>
<feature type="region of interest" description="Disordered" evidence="1">
    <location>
        <begin position="13"/>
        <end position="71"/>
    </location>
</feature>
<reference evidence="2 3" key="1">
    <citation type="journal article" date="2020" name="Genome Biol. Evol.">
        <title>Comparative genomics of Sclerotiniaceae.</title>
        <authorList>
            <person name="Valero Jimenez C.A."/>
            <person name="Steentjes M."/>
            <person name="Scholten O.E."/>
            <person name="Van Kan J.A.L."/>
        </authorList>
    </citation>
    <scope>NUCLEOTIDE SEQUENCE [LARGE SCALE GENOMIC DNA]</scope>
    <source>
        <strain evidence="2 3">MUCL 94</strain>
    </source>
</reference>
<evidence type="ECO:0000256" key="1">
    <source>
        <dbReference type="SAM" id="MobiDB-lite"/>
    </source>
</evidence>
<evidence type="ECO:0000313" key="2">
    <source>
        <dbReference type="EMBL" id="KAF7936625.1"/>
    </source>
</evidence>
<accession>A0A9P5M242</accession>
<organism evidence="2 3">
    <name type="scientific">Botrytis byssoidea</name>
    <dbReference type="NCBI Taxonomy" id="139641"/>
    <lineage>
        <taxon>Eukaryota</taxon>
        <taxon>Fungi</taxon>
        <taxon>Dikarya</taxon>
        <taxon>Ascomycota</taxon>
        <taxon>Pezizomycotina</taxon>
        <taxon>Leotiomycetes</taxon>
        <taxon>Helotiales</taxon>
        <taxon>Sclerotiniaceae</taxon>
        <taxon>Botrytis</taxon>
    </lineage>
</organism>
<dbReference type="RefSeq" id="XP_038730755.1">
    <property type="nucleotide sequence ID" value="XM_038878505.1"/>
</dbReference>
<comment type="caution">
    <text evidence="2">The sequence shown here is derived from an EMBL/GenBank/DDBJ whole genome shotgun (WGS) entry which is preliminary data.</text>
</comment>
<name>A0A9P5M242_9HELO</name>
<sequence length="101" mass="11253">MQSPVPIFVPHTSLWLGPDGEFSYDVGPPQAMGTPQQRSKRHLRSSYSDSPLPSRRHEKPARSPSISHMNCRAYRGKNFPDLTQELTLEPASAVLVRPSGQ</sequence>
<evidence type="ECO:0000313" key="3">
    <source>
        <dbReference type="Proteomes" id="UP000710849"/>
    </source>
</evidence>
<keyword evidence="3" id="KW-1185">Reference proteome</keyword>
<gene>
    <name evidence="2" type="ORF">EAE97_007991</name>
</gene>